<dbReference type="Pfam" id="PF00717">
    <property type="entry name" value="Peptidase_S24"/>
    <property type="match status" value="1"/>
</dbReference>
<dbReference type="PANTHER" id="PTHR33516">
    <property type="entry name" value="LEXA REPRESSOR"/>
    <property type="match status" value="1"/>
</dbReference>
<keyword evidence="2" id="KW-0614">Plasmid</keyword>
<evidence type="ECO:0000259" key="1">
    <source>
        <dbReference type="Pfam" id="PF00717"/>
    </source>
</evidence>
<dbReference type="InterPro" id="IPR015927">
    <property type="entry name" value="Peptidase_S24_S26A/B/C"/>
</dbReference>
<dbReference type="InterPro" id="IPR036286">
    <property type="entry name" value="LexA/Signal_pep-like_sf"/>
</dbReference>
<dbReference type="EMBL" id="MN956836">
    <property type="protein sequence ID" value="QTX14399.1"/>
    <property type="molecule type" value="Genomic_DNA"/>
</dbReference>
<dbReference type="SUPFAM" id="SSF51306">
    <property type="entry name" value="LexA/Signal peptidase"/>
    <property type="match status" value="1"/>
</dbReference>
<evidence type="ECO:0000313" key="2">
    <source>
        <dbReference type="EMBL" id="QTX14399.1"/>
    </source>
</evidence>
<geneLocation type="plasmid" evidence="2">
    <name>p17-15-vir-like</name>
</geneLocation>
<dbReference type="PANTHER" id="PTHR33516:SF2">
    <property type="entry name" value="LEXA REPRESSOR-RELATED"/>
    <property type="match status" value="1"/>
</dbReference>
<dbReference type="InterPro" id="IPR050077">
    <property type="entry name" value="LexA_repressor"/>
</dbReference>
<dbReference type="Gene3D" id="2.10.109.10">
    <property type="entry name" value="Umud Fragment, subunit A"/>
    <property type="match status" value="1"/>
</dbReference>
<feature type="domain" description="Peptidase S24/S26A/S26B/S26C" evidence="1">
    <location>
        <begin position="142"/>
        <end position="207"/>
    </location>
</feature>
<organism evidence="2">
    <name type="scientific">Klebsiella pneumoniae</name>
    <dbReference type="NCBI Taxonomy" id="573"/>
    <lineage>
        <taxon>Bacteria</taxon>
        <taxon>Pseudomonadati</taxon>
        <taxon>Pseudomonadota</taxon>
        <taxon>Gammaproteobacteria</taxon>
        <taxon>Enterobacterales</taxon>
        <taxon>Enterobacteriaceae</taxon>
        <taxon>Klebsiella/Raoultella group</taxon>
        <taxon>Klebsiella</taxon>
        <taxon>Klebsiella pneumoniae complex</taxon>
    </lineage>
</organism>
<proteinExistence type="predicted"/>
<protein>
    <submittedName>
        <fullName evidence="2">Error-prone repair protein UmuD</fullName>
    </submittedName>
</protein>
<dbReference type="AlphaFoldDB" id="A0A8B0STQ8"/>
<name>A0A8B0STQ8_KLEPN</name>
<accession>A0A8B0STQ8</accession>
<reference evidence="2" key="1">
    <citation type="submission" date="2020-01" db="EMBL/GenBank/DDBJ databases">
        <authorList>
            <person name="Qin S."/>
        </authorList>
    </citation>
    <scope>NUCLEOTIDE SEQUENCE</scope>
    <source>
        <strain evidence="2">CVir17-16-YZ6g</strain>
        <plasmid evidence="2">p17-15-vir-like</plasmid>
    </source>
</reference>
<sequence>MRAISDTGRWSEGRSPGSRVEIVLTCRGLRPRRVHVALAVSHPMMLPSVNSTTSAPGNLIYISWLNGWPVNTPVNASPHTSRYATHDSGTLWIAGPSMVGGLSPLDLYRSPGAHCIYTALSEEKNDEVHSCSIRSQHSKKIPLFTERCPAGFPSPAADYTESELDLNEYCIHRRHSTYFVRAIGNSMTDIGLYSGDLLVVDKSRTAAARGYCYRGN</sequence>